<dbReference type="PANTHER" id="PTHR31293">
    <property type="entry name" value="RNI-LIKE SUPERFAMILY PROTEIN"/>
    <property type="match status" value="1"/>
</dbReference>
<dbReference type="PANTHER" id="PTHR31293:SF16">
    <property type="entry name" value="RNI-LIKE SUPERFAMILY PROTEIN"/>
    <property type="match status" value="1"/>
</dbReference>
<dbReference type="PROSITE" id="PS50181">
    <property type="entry name" value="FBOX"/>
    <property type="match status" value="1"/>
</dbReference>
<sequence length="169" mass="19007">MDPNLKLASSRGSTSSKQLHIANSSDSNDMISSLPDAVLGCILSLVPTKDAMRTSVLSKRWKGLWLSVSHYVFDEHSQGDRMLFVNLLNRVIHRETYIDKLSISCHDLHDPLLLHSFLCNVRELNLSFLEFDGPFNFPSSACSLESLISFKLKLGYNVPIFHLISVFPV</sequence>
<dbReference type="InterPro" id="IPR001810">
    <property type="entry name" value="F-box_dom"/>
</dbReference>
<name>A0ABM4VGU5_COFAR</name>
<dbReference type="GeneID" id="140013385"/>
<dbReference type="CDD" id="cd22160">
    <property type="entry name" value="F-box_AtFBL13-like"/>
    <property type="match status" value="1"/>
</dbReference>
<evidence type="ECO:0000259" key="1">
    <source>
        <dbReference type="PROSITE" id="PS50181"/>
    </source>
</evidence>
<dbReference type="InterPro" id="IPR036047">
    <property type="entry name" value="F-box-like_dom_sf"/>
</dbReference>
<protein>
    <submittedName>
        <fullName evidence="3">F-box/LRR-repeat protein At3g58880</fullName>
    </submittedName>
</protein>
<dbReference type="RefSeq" id="XP_071918754.1">
    <property type="nucleotide sequence ID" value="XM_072062653.1"/>
</dbReference>
<evidence type="ECO:0000313" key="2">
    <source>
        <dbReference type="Proteomes" id="UP001652660"/>
    </source>
</evidence>
<feature type="domain" description="F-box" evidence="1">
    <location>
        <begin position="28"/>
        <end position="76"/>
    </location>
</feature>
<dbReference type="Proteomes" id="UP001652660">
    <property type="component" value="Chromosome 8c"/>
</dbReference>
<evidence type="ECO:0000313" key="3">
    <source>
        <dbReference type="RefSeq" id="XP_071918754.1"/>
    </source>
</evidence>
<proteinExistence type="predicted"/>
<gene>
    <name evidence="3" type="primary">LOC140013385</name>
</gene>
<accession>A0ABM4VGU5</accession>
<organism evidence="2 3">
    <name type="scientific">Coffea arabica</name>
    <name type="common">Arabian coffee</name>
    <dbReference type="NCBI Taxonomy" id="13443"/>
    <lineage>
        <taxon>Eukaryota</taxon>
        <taxon>Viridiplantae</taxon>
        <taxon>Streptophyta</taxon>
        <taxon>Embryophyta</taxon>
        <taxon>Tracheophyta</taxon>
        <taxon>Spermatophyta</taxon>
        <taxon>Magnoliopsida</taxon>
        <taxon>eudicotyledons</taxon>
        <taxon>Gunneridae</taxon>
        <taxon>Pentapetalae</taxon>
        <taxon>asterids</taxon>
        <taxon>lamiids</taxon>
        <taxon>Gentianales</taxon>
        <taxon>Rubiaceae</taxon>
        <taxon>Ixoroideae</taxon>
        <taxon>Gardenieae complex</taxon>
        <taxon>Bertiereae - Coffeeae clade</taxon>
        <taxon>Coffeeae</taxon>
        <taxon>Coffea</taxon>
    </lineage>
</organism>
<dbReference type="SMART" id="SM00256">
    <property type="entry name" value="FBOX"/>
    <property type="match status" value="1"/>
</dbReference>
<dbReference type="Pfam" id="PF00646">
    <property type="entry name" value="F-box"/>
    <property type="match status" value="1"/>
</dbReference>
<keyword evidence="2" id="KW-1185">Reference proteome</keyword>
<dbReference type="InterPro" id="IPR053781">
    <property type="entry name" value="F-box_AtFBL13-like"/>
</dbReference>
<dbReference type="InterPro" id="IPR055294">
    <property type="entry name" value="FBL60-like"/>
</dbReference>
<dbReference type="SUPFAM" id="SSF81383">
    <property type="entry name" value="F-box domain"/>
    <property type="match status" value="1"/>
</dbReference>
<reference evidence="3" key="1">
    <citation type="submission" date="2025-08" db="UniProtKB">
        <authorList>
            <consortium name="RefSeq"/>
        </authorList>
    </citation>
    <scope>IDENTIFICATION</scope>
    <source>
        <tissue evidence="3">Leaves</tissue>
    </source>
</reference>
<dbReference type="Gene3D" id="1.20.1280.50">
    <property type="match status" value="1"/>
</dbReference>